<name>A0ABP8GBS5_9SPHI</name>
<dbReference type="InterPro" id="IPR019619">
    <property type="entry name" value="DUF2490"/>
</dbReference>
<reference evidence="2" key="1">
    <citation type="journal article" date="2019" name="Int. J. Syst. Evol. Microbiol.">
        <title>The Global Catalogue of Microorganisms (GCM) 10K type strain sequencing project: providing services to taxonomists for standard genome sequencing and annotation.</title>
        <authorList>
            <consortium name="The Broad Institute Genomics Platform"/>
            <consortium name="The Broad Institute Genome Sequencing Center for Infectious Disease"/>
            <person name="Wu L."/>
            <person name="Ma J."/>
        </authorList>
    </citation>
    <scope>NUCLEOTIDE SEQUENCE [LARGE SCALE GENOMIC DNA]</scope>
    <source>
        <strain evidence="2">JCM 17705</strain>
    </source>
</reference>
<dbReference type="Pfam" id="PF10677">
    <property type="entry name" value="DUF2490"/>
    <property type="match status" value="1"/>
</dbReference>
<sequence>MILEKLTKILSRIPLHGNIAVILIGSYFSGYAQQAETQGWLFLTHTQKLNQNFDILFDAQTRSADKFDYANTLLLRTALNYNFNSAHSFALGYAYKKDRERIGGIYDYTNENRTYEQYLYTFRISKTEMIVRGRLEQRWVKNESKNFSQRARIFISGQIPIFTDTGFSNGMYAGVQNEIFLNVTNKKNVNKRFFDQNRTFLSLGYRWSKEVDTEIGYMYWYKPESEDTFRRNVIQLQVTTSF</sequence>
<evidence type="ECO:0000313" key="2">
    <source>
        <dbReference type="Proteomes" id="UP001500582"/>
    </source>
</evidence>
<protein>
    <recommendedName>
        <fullName evidence="3">DUF2490 domain-containing protein</fullName>
    </recommendedName>
</protein>
<evidence type="ECO:0000313" key="1">
    <source>
        <dbReference type="EMBL" id="GAA4321124.1"/>
    </source>
</evidence>
<comment type="caution">
    <text evidence="1">The sequence shown here is derived from an EMBL/GenBank/DDBJ whole genome shotgun (WGS) entry which is preliminary data.</text>
</comment>
<organism evidence="1 2">
    <name type="scientific">Mucilaginibacter gynuensis</name>
    <dbReference type="NCBI Taxonomy" id="1302236"/>
    <lineage>
        <taxon>Bacteria</taxon>
        <taxon>Pseudomonadati</taxon>
        <taxon>Bacteroidota</taxon>
        <taxon>Sphingobacteriia</taxon>
        <taxon>Sphingobacteriales</taxon>
        <taxon>Sphingobacteriaceae</taxon>
        <taxon>Mucilaginibacter</taxon>
    </lineage>
</organism>
<accession>A0ABP8GBS5</accession>
<gene>
    <name evidence="1" type="ORF">GCM10023149_20780</name>
</gene>
<proteinExistence type="predicted"/>
<keyword evidence="2" id="KW-1185">Reference proteome</keyword>
<dbReference type="EMBL" id="BAABFT010000004">
    <property type="protein sequence ID" value="GAA4321124.1"/>
    <property type="molecule type" value="Genomic_DNA"/>
</dbReference>
<evidence type="ECO:0008006" key="3">
    <source>
        <dbReference type="Google" id="ProtNLM"/>
    </source>
</evidence>
<dbReference type="Proteomes" id="UP001500582">
    <property type="component" value="Unassembled WGS sequence"/>
</dbReference>